<accession>A0A562IRC2</accession>
<name>A0A562IRC2_9ACTN</name>
<keyword evidence="2" id="KW-0067">ATP-binding</keyword>
<gene>
    <name evidence="2" type="ORF">JD78_02001</name>
</gene>
<comment type="caution">
    <text evidence="2">The sequence shown here is derived from an EMBL/GenBank/DDBJ whole genome shotgun (WGS) entry which is preliminary data.</text>
</comment>
<evidence type="ECO:0000313" key="2">
    <source>
        <dbReference type="EMBL" id="TWH73478.1"/>
    </source>
</evidence>
<sequence>MTETRTQGGADARSGAPAAQPGARGWLSRTLQKLTADDHEVDARALQSDVASAGCEPLSQCRKGEVVTVTGRLKSVVYTPRETVPTLEAELFDGSGSVTLVWLGRRRIPGIEPGRRLTAHGRFGAFEGRRVIYNPRYELCAG</sequence>
<dbReference type="InterPro" id="IPR016499">
    <property type="entry name" value="NucleicA-bd_Rv2694c_prd"/>
</dbReference>
<evidence type="ECO:0000313" key="3">
    <source>
        <dbReference type="Proteomes" id="UP000321490"/>
    </source>
</evidence>
<protein>
    <submittedName>
        <fullName evidence="2">ATP-dependent DNA helicase RecG</fullName>
    </submittedName>
</protein>
<dbReference type="PIRSF" id="PIRSF006910">
    <property type="entry name" value="NA_bind_Rv2694c_prd"/>
    <property type="match status" value="1"/>
</dbReference>
<dbReference type="GO" id="GO:0004386">
    <property type="term" value="F:helicase activity"/>
    <property type="evidence" value="ECO:0007669"/>
    <property type="project" value="UniProtKB-KW"/>
</dbReference>
<dbReference type="CDD" id="cd04488">
    <property type="entry name" value="RecG_wedge_OBF"/>
    <property type="match status" value="1"/>
</dbReference>
<dbReference type="Proteomes" id="UP000321490">
    <property type="component" value="Unassembled WGS sequence"/>
</dbReference>
<keyword evidence="2" id="KW-0347">Helicase</keyword>
<dbReference type="InterPro" id="IPR012340">
    <property type="entry name" value="NA-bd_OB-fold"/>
</dbReference>
<dbReference type="SUPFAM" id="SSF50249">
    <property type="entry name" value="Nucleic acid-binding proteins"/>
    <property type="match status" value="1"/>
</dbReference>
<evidence type="ECO:0000256" key="1">
    <source>
        <dbReference type="SAM" id="MobiDB-lite"/>
    </source>
</evidence>
<dbReference type="Gene3D" id="2.40.50.140">
    <property type="entry name" value="Nucleic acid-binding proteins"/>
    <property type="match status" value="1"/>
</dbReference>
<keyword evidence="2" id="KW-0378">Hydrolase</keyword>
<dbReference type="RefSeq" id="WP_228394869.1">
    <property type="nucleotide sequence ID" value="NZ_JABGDC010000004.1"/>
</dbReference>
<proteinExistence type="predicted"/>
<organism evidence="2 3">
    <name type="scientific">Modestobacter roseus</name>
    <dbReference type="NCBI Taxonomy" id="1181884"/>
    <lineage>
        <taxon>Bacteria</taxon>
        <taxon>Bacillati</taxon>
        <taxon>Actinomycetota</taxon>
        <taxon>Actinomycetes</taxon>
        <taxon>Geodermatophilales</taxon>
        <taxon>Geodermatophilaceae</taxon>
        <taxon>Modestobacter</taxon>
    </lineage>
</organism>
<dbReference type="EMBL" id="VLKF01000001">
    <property type="protein sequence ID" value="TWH73478.1"/>
    <property type="molecule type" value="Genomic_DNA"/>
</dbReference>
<feature type="region of interest" description="Disordered" evidence="1">
    <location>
        <begin position="1"/>
        <end position="25"/>
    </location>
</feature>
<dbReference type="AlphaFoldDB" id="A0A562IRC2"/>
<reference evidence="2 3" key="1">
    <citation type="submission" date="2019-07" db="EMBL/GenBank/DDBJ databases">
        <title>R&amp;d 2014.</title>
        <authorList>
            <person name="Klenk H.-P."/>
        </authorList>
    </citation>
    <scope>NUCLEOTIDE SEQUENCE [LARGE SCALE GENOMIC DNA]</scope>
    <source>
        <strain evidence="2 3">DSM 45764</strain>
    </source>
</reference>
<keyword evidence="3" id="KW-1185">Reference proteome</keyword>
<keyword evidence="2" id="KW-0547">Nucleotide-binding</keyword>